<dbReference type="PROSITE" id="PS50995">
    <property type="entry name" value="HTH_MARR_2"/>
    <property type="match status" value="1"/>
</dbReference>
<gene>
    <name evidence="2" type="ORF">B1H20_21190</name>
</gene>
<dbReference type="EMBL" id="CP020570">
    <property type="protein sequence ID" value="ARF63612.1"/>
    <property type="molecule type" value="Genomic_DNA"/>
</dbReference>
<dbReference type="GO" id="GO:0006950">
    <property type="term" value="P:response to stress"/>
    <property type="evidence" value="ECO:0007669"/>
    <property type="project" value="TreeGrafter"/>
</dbReference>
<organism evidence="2 3">
    <name type="scientific">Streptomyces violaceoruber</name>
    <dbReference type="NCBI Taxonomy" id="1935"/>
    <lineage>
        <taxon>Bacteria</taxon>
        <taxon>Bacillati</taxon>
        <taxon>Actinomycetota</taxon>
        <taxon>Actinomycetes</taxon>
        <taxon>Kitasatosporales</taxon>
        <taxon>Streptomycetaceae</taxon>
        <taxon>Streptomyces</taxon>
        <taxon>Streptomyces violaceoruber group</taxon>
    </lineage>
</organism>
<dbReference type="Pfam" id="PF12802">
    <property type="entry name" value="MarR_2"/>
    <property type="match status" value="1"/>
</dbReference>
<dbReference type="Gene3D" id="1.10.10.10">
    <property type="entry name" value="Winged helix-like DNA-binding domain superfamily/Winged helix DNA-binding domain"/>
    <property type="match status" value="1"/>
</dbReference>
<reference evidence="2 3" key="1">
    <citation type="submission" date="2017-03" db="EMBL/GenBank/DDBJ databases">
        <title>Complete Genome Sequence of a natural compounds producer, Streptomyces violaceus S21.</title>
        <authorList>
            <person name="Zhong C."/>
            <person name="Zhao Z."/>
            <person name="Fu J."/>
            <person name="Zong G."/>
            <person name="Qin R."/>
            <person name="Cao G."/>
        </authorList>
    </citation>
    <scope>NUCLEOTIDE SEQUENCE [LARGE SCALE GENOMIC DNA]</scope>
    <source>
        <strain evidence="2 3">S21</strain>
    </source>
</reference>
<dbReference type="STRING" id="1935.B1H20_21190"/>
<dbReference type="AlphaFoldDB" id="A0A1V0UF59"/>
<protein>
    <submittedName>
        <fullName evidence="2">MarR family transcriptional regulator</fullName>
    </submittedName>
</protein>
<dbReference type="PANTHER" id="PTHR33164">
    <property type="entry name" value="TRANSCRIPTIONAL REGULATOR, MARR FAMILY"/>
    <property type="match status" value="1"/>
</dbReference>
<sequence>MGENRTTKQAKDPRAKVTAAVGGRLGNRIKRAEQALIARKTQALRPFGLTVPQYSVLLLLSLFPDGMSAAQLARESMVTPQTMSTVLANLEKHGLTEREPSPLHQKVVVNRLTRSGRAALKKADKEAVRVEDGLRAAFTPEEFERFEDYLERAIDVLNGTG</sequence>
<dbReference type="InterPro" id="IPR039422">
    <property type="entry name" value="MarR/SlyA-like"/>
</dbReference>
<feature type="domain" description="HTH marR-type" evidence="1">
    <location>
        <begin position="22"/>
        <end position="155"/>
    </location>
</feature>
<dbReference type="InterPro" id="IPR036390">
    <property type="entry name" value="WH_DNA-bd_sf"/>
</dbReference>
<evidence type="ECO:0000313" key="2">
    <source>
        <dbReference type="EMBL" id="ARF63612.1"/>
    </source>
</evidence>
<dbReference type="RefSeq" id="WP_030199366.1">
    <property type="nucleotide sequence ID" value="NZ_CP020570.1"/>
</dbReference>
<dbReference type="GO" id="GO:0003700">
    <property type="term" value="F:DNA-binding transcription factor activity"/>
    <property type="evidence" value="ECO:0007669"/>
    <property type="project" value="InterPro"/>
</dbReference>
<name>A0A1V0UF59_STRVN</name>
<dbReference type="PANTHER" id="PTHR33164:SF43">
    <property type="entry name" value="HTH-TYPE TRANSCRIPTIONAL REPRESSOR YETL"/>
    <property type="match status" value="1"/>
</dbReference>
<dbReference type="SMART" id="SM00347">
    <property type="entry name" value="HTH_MARR"/>
    <property type="match status" value="1"/>
</dbReference>
<dbReference type="InterPro" id="IPR000835">
    <property type="entry name" value="HTH_MarR-typ"/>
</dbReference>
<dbReference type="InterPro" id="IPR036388">
    <property type="entry name" value="WH-like_DNA-bd_sf"/>
</dbReference>
<dbReference type="SUPFAM" id="SSF46785">
    <property type="entry name" value="Winged helix' DNA-binding domain"/>
    <property type="match status" value="1"/>
</dbReference>
<dbReference type="KEGG" id="svu:B1H20_21190"/>
<dbReference type="OrthoDB" id="3177763at2"/>
<dbReference type="Proteomes" id="UP000192445">
    <property type="component" value="Chromosome"/>
</dbReference>
<evidence type="ECO:0000313" key="3">
    <source>
        <dbReference type="Proteomes" id="UP000192445"/>
    </source>
</evidence>
<evidence type="ECO:0000259" key="1">
    <source>
        <dbReference type="PROSITE" id="PS50995"/>
    </source>
</evidence>
<proteinExistence type="predicted"/>
<accession>A0A1V0UF59</accession>